<evidence type="ECO:0000256" key="2">
    <source>
        <dbReference type="ARBA" id="ARBA00022692"/>
    </source>
</evidence>
<protein>
    <submittedName>
        <fullName evidence="7">TonB family C-terminal domain-containing protein</fullName>
    </submittedName>
</protein>
<feature type="signal peptide" evidence="5">
    <location>
        <begin position="1"/>
        <end position="22"/>
    </location>
</feature>
<dbReference type="RefSeq" id="WP_177200072.1">
    <property type="nucleotide sequence ID" value="NZ_FOXP01000002.1"/>
</dbReference>
<evidence type="ECO:0000259" key="6">
    <source>
        <dbReference type="Pfam" id="PF03544"/>
    </source>
</evidence>
<comment type="subcellular location">
    <subcellularLocation>
        <location evidence="1">Membrane</location>
        <topology evidence="1">Single-pass membrane protein</topology>
    </subcellularLocation>
</comment>
<dbReference type="InterPro" id="IPR006260">
    <property type="entry name" value="TonB/TolA_C"/>
</dbReference>
<evidence type="ECO:0000313" key="8">
    <source>
        <dbReference type="Proteomes" id="UP000199586"/>
    </source>
</evidence>
<evidence type="ECO:0000256" key="3">
    <source>
        <dbReference type="ARBA" id="ARBA00022989"/>
    </source>
</evidence>
<keyword evidence="5" id="KW-0732">Signal</keyword>
<name>A0A1I5QPI1_9SPHN</name>
<sequence>MAIRRTLVAGITGSAAAAAAIAADPPTQLAPTSKWQMDYAPTECRLLRTFGEGKSKTTLQLSRLDVSDVLEMALAAQHVPVTDGDVPVSVSTSTVAQVPGMQARGFAAAGKFPGSIRFRPDKDLPGALRSDVAAGLSTKLGVRFARRYAVQLDMGSMKGALTALDKCMDNLIASWGLDPAEQQQRKSAPEPLVDPAKWFRPSDYPAALDRSGAGGIVVLRLIVAADGSIQDRAVAKSGGDKAFEDLTCELTKARAQFRPAIGAGGQPIKSVWINRIHWQPAMPFVIKRN</sequence>
<dbReference type="GO" id="GO:0055085">
    <property type="term" value="P:transmembrane transport"/>
    <property type="evidence" value="ECO:0007669"/>
    <property type="project" value="InterPro"/>
</dbReference>
<dbReference type="STRING" id="634430.SAMN04488241_102197"/>
<keyword evidence="2" id="KW-0812">Transmembrane</keyword>
<evidence type="ECO:0000256" key="4">
    <source>
        <dbReference type="ARBA" id="ARBA00023136"/>
    </source>
</evidence>
<feature type="chain" id="PRO_5011436382" evidence="5">
    <location>
        <begin position="23"/>
        <end position="289"/>
    </location>
</feature>
<accession>A0A1I5QPI1</accession>
<keyword evidence="3" id="KW-1133">Transmembrane helix</keyword>
<dbReference type="Pfam" id="PF03544">
    <property type="entry name" value="TonB_C"/>
    <property type="match status" value="1"/>
</dbReference>
<evidence type="ECO:0000256" key="1">
    <source>
        <dbReference type="ARBA" id="ARBA00004167"/>
    </source>
</evidence>
<dbReference type="Proteomes" id="UP000199586">
    <property type="component" value="Unassembled WGS sequence"/>
</dbReference>
<dbReference type="EMBL" id="FOXP01000002">
    <property type="protein sequence ID" value="SFP48179.1"/>
    <property type="molecule type" value="Genomic_DNA"/>
</dbReference>
<dbReference type="AlphaFoldDB" id="A0A1I5QPI1"/>
<keyword evidence="8" id="KW-1185">Reference proteome</keyword>
<organism evidence="7 8">
    <name type="scientific">Sphingomonas rubra</name>
    <dbReference type="NCBI Taxonomy" id="634430"/>
    <lineage>
        <taxon>Bacteria</taxon>
        <taxon>Pseudomonadati</taxon>
        <taxon>Pseudomonadota</taxon>
        <taxon>Alphaproteobacteria</taxon>
        <taxon>Sphingomonadales</taxon>
        <taxon>Sphingomonadaceae</taxon>
        <taxon>Sphingomonas</taxon>
    </lineage>
</organism>
<dbReference type="NCBIfam" id="TIGR01352">
    <property type="entry name" value="tonB_Cterm"/>
    <property type="match status" value="1"/>
</dbReference>
<dbReference type="SUPFAM" id="SSF74653">
    <property type="entry name" value="TolA/TonB C-terminal domain"/>
    <property type="match status" value="1"/>
</dbReference>
<dbReference type="GO" id="GO:0016020">
    <property type="term" value="C:membrane"/>
    <property type="evidence" value="ECO:0007669"/>
    <property type="project" value="UniProtKB-SubCell"/>
</dbReference>
<evidence type="ECO:0000256" key="5">
    <source>
        <dbReference type="SAM" id="SignalP"/>
    </source>
</evidence>
<dbReference type="Gene3D" id="3.30.1150.10">
    <property type="match status" value="1"/>
</dbReference>
<gene>
    <name evidence="7" type="ORF">SAMN04488241_102197</name>
</gene>
<proteinExistence type="predicted"/>
<reference evidence="8" key="1">
    <citation type="submission" date="2016-10" db="EMBL/GenBank/DDBJ databases">
        <authorList>
            <person name="Varghese N."/>
            <person name="Submissions S."/>
        </authorList>
    </citation>
    <scope>NUCLEOTIDE SEQUENCE [LARGE SCALE GENOMIC DNA]</scope>
    <source>
        <strain evidence="8">CGMCC 1.9113</strain>
    </source>
</reference>
<dbReference type="InterPro" id="IPR037682">
    <property type="entry name" value="TonB_C"/>
</dbReference>
<feature type="domain" description="TonB C-terminal" evidence="6">
    <location>
        <begin position="203"/>
        <end position="278"/>
    </location>
</feature>
<keyword evidence="4" id="KW-0472">Membrane</keyword>
<evidence type="ECO:0000313" key="7">
    <source>
        <dbReference type="EMBL" id="SFP48179.1"/>
    </source>
</evidence>